<dbReference type="EMBL" id="VSRR010000486">
    <property type="protein sequence ID" value="MPC16211.1"/>
    <property type="molecule type" value="Genomic_DNA"/>
</dbReference>
<dbReference type="Proteomes" id="UP000324222">
    <property type="component" value="Unassembled WGS sequence"/>
</dbReference>
<organism evidence="1 2">
    <name type="scientific">Portunus trituberculatus</name>
    <name type="common">Swimming crab</name>
    <name type="synonym">Neptunus trituberculatus</name>
    <dbReference type="NCBI Taxonomy" id="210409"/>
    <lineage>
        <taxon>Eukaryota</taxon>
        <taxon>Metazoa</taxon>
        <taxon>Ecdysozoa</taxon>
        <taxon>Arthropoda</taxon>
        <taxon>Crustacea</taxon>
        <taxon>Multicrustacea</taxon>
        <taxon>Malacostraca</taxon>
        <taxon>Eumalacostraca</taxon>
        <taxon>Eucarida</taxon>
        <taxon>Decapoda</taxon>
        <taxon>Pleocyemata</taxon>
        <taxon>Brachyura</taxon>
        <taxon>Eubrachyura</taxon>
        <taxon>Portunoidea</taxon>
        <taxon>Portunidae</taxon>
        <taxon>Portuninae</taxon>
        <taxon>Portunus</taxon>
    </lineage>
</organism>
<keyword evidence="2" id="KW-1185">Reference proteome</keyword>
<accession>A0A5B7D4D6</accession>
<protein>
    <submittedName>
        <fullName evidence="1">Uncharacterized protein</fullName>
    </submittedName>
</protein>
<reference evidence="1 2" key="1">
    <citation type="submission" date="2019-05" db="EMBL/GenBank/DDBJ databases">
        <title>Another draft genome of Portunus trituberculatus and its Hox gene families provides insights of decapod evolution.</title>
        <authorList>
            <person name="Jeong J.-H."/>
            <person name="Song I."/>
            <person name="Kim S."/>
            <person name="Choi T."/>
            <person name="Kim D."/>
            <person name="Ryu S."/>
            <person name="Kim W."/>
        </authorList>
    </citation>
    <scope>NUCLEOTIDE SEQUENCE [LARGE SCALE GENOMIC DNA]</scope>
    <source>
        <tissue evidence="1">Muscle</tissue>
    </source>
</reference>
<comment type="caution">
    <text evidence="1">The sequence shown here is derived from an EMBL/GenBank/DDBJ whole genome shotgun (WGS) entry which is preliminary data.</text>
</comment>
<sequence>MDSNFGLEVHVMCTVGNHVRHTSVAASCDLSPSGESLGCCRGFTRNERETNQGQQKTKKKALFKC</sequence>
<name>A0A5B7D4D6_PORTR</name>
<evidence type="ECO:0000313" key="2">
    <source>
        <dbReference type="Proteomes" id="UP000324222"/>
    </source>
</evidence>
<proteinExistence type="predicted"/>
<dbReference type="AlphaFoldDB" id="A0A5B7D4D6"/>
<evidence type="ECO:0000313" key="1">
    <source>
        <dbReference type="EMBL" id="MPC16211.1"/>
    </source>
</evidence>
<gene>
    <name evidence="1" type="ORF">E2C01_009031</name>
</gene>